<dbReference type="GO" id="GO:0005737">
    <property type="term" value="C:cytoplasm"/>
    <property type="evidence" value="ECO:0007669"/>
    <property type="project" value="TreeGrafter"/>
</dbReference>
<dbReference type="AlphaFoldDB" id="A0A521B8C8"/>
<keyword evidence="2" id="KW-1133">Transmembrane helix</keyword>
<keyword evidence="2" id="KW-0472">Membrane</keyword>
<dbReference type="PANTHER" id="PTHR43096">
    <property type="entry name" value="DNAJ HOMOLOG 1, MITOCHONDRIAL-RELATED"/>
    <property type="match status" value="1"/>
</dbReference>
<dbReference type="InterPro" id="IPR001623">
    <property type="entry name" value="DnaJ_domain"/>
</dbReference>
<name>A0A521B8C8_SACCC</name>
<keyword evidence="1" id="KW-0143">Chaperone</keyword>
<dbReference type="PRINTS" id="PR00625">
    <property type="entry name" value="JDOMAIN"/>
</dbReference>
<reference evidence="4 5" key="1">
    <citation type="submission" date="2017-05" db="EMBL/GenBank/DDBJ databases">
        <authorList>
            <person name="Varghese N."/>
            <person name="Submissions S."/>
        </authorList>
    </citation>
    <scope>NUCLEOTIDE SEQUENCE [LARGE SCALE GENOMIC DNA]</scope>
    <source>
        <strain evidence="4 5">DSM 27040</strain>
    </source>
</reference>
<evidence type="ECO:0000313" key="5">
    <source>
        <dbReference type="Proteomes" id="UP000319040"/>
    </source>
</evidence>
<feature type="transmembrane region" description="Helical" evidence="2">
    <location>
        <begin position="216"/>
        <end position="237"/>
    </location>
</feature>
<protein>
    <submittedName>
        <fullName evidence="4">DnaJ domain-containing protein</fullName>
    </submittedName>
</protein>
<sequence length="341" mass="40403">MNDYYHILGVTPHATLEQIKKAYRKKAKLYHPDVNKAVDAHERFILVNEAYEYLLNVSGNNVNRIKRNREKAQKQAAYQQQWEKHERQKARERAREYARMKYEAYLNSDIYRTTEAINVVVDFFITLFILTIVILLPILSFHKNGAISLVIWLIIIVPSFPLWFRFVVRTWNSFSIRSFFYKKQSTIKTRTINILVLFVINVVIFFKIVLNTLITLNLSIGLYAIAIAIGFMLARLVKRNYYKYMLRINVAPGVLGLFFLLNYAFSRNPVSETYWYSYNRYQSKVFYTVLLEDGVYNKYPGIRTFAIEDGVQDNNRVTYEFQEGLFGLRVAKHIYLYYELP</sequence>
<dbReference type="InterPro" id="IPR036869">
    <property type="entry name" value="J_dom_sf"/>
</dbReference>
<feature type="transmembrane region" description="Helical" evidence="2">
    <location>
        <begin position="189"/>
        <end position="210"/>
    </location>
</feature>
<dbReference type="Proteomes" id="UP000319040">
    <property type="component" value="Unassembled WGS sequence"/>
</dbReference>
<proteinExistence type="predicted"/>
<dbReference type="GO" id="GO:0051082">
    <property type="term" value="F:unfolded protein binding"/>
    <property type="evidence" value="ECO:0007669"/>
    <property type="project" value="TreeGrafter"/>
</dbReference>
<dbReference type="Gene3D" id="1.10.287.110">
    <property type="entry name" value="DnaJ domain"/>
    <property type="match status" value="1"/>
</dbReference>
<gene>
    <name evidence="4" type="ORF">SAMN06265379_101793</name>
</gene>
<evidence type="ECO:0000259" key="3">
    <source>
        <dbReference type="PROSITE" id="PS50076"/>
    </source>
</evidence>
<evidence type="ECO:0000256" key="2">
    <source>
        <dbReference type="SAM" id="Phobius"/>
    </source>
</evidence>
<dbReference type="SMART" id="SM00271">
    <property type="entry name" value="DnaJ"/>
    <property type="match status" value="1"/>
</dbReference>
<evidence type="ECO:0000313" key="4">
    <source>
        <dbReference type="EMBL" id="SMO43372.1"/>
    </source>
</evidence>
<feature type="transmembrane region" description="Helical" evidence="2">
    <location>
        <begin position="116"/>
        <end position="139"/>
    </location>
</feature>
<dbReference type="GO" id="GO:0042026">
    <property type="term" value="P:protein refolding"/>
    <property type="evidence" value="ECO:0007669"/>
    <property type="project" value="TreeGrafter"/>
</dbReference>
<dbReference type="Pfam" id="PF00226">
    <property type="entry name" value="DnaJ"/>
    <property type="match status" value="1"/>
</dbReference>
<feature type="domain" description="J" evidence="3">
    <location>
        <begin position="3"/>
        <end position="71"/>
    </location>
</feature>
<dbReference type="EMBL" id="FXTB01000001">
    <property type="protein sequence ID" value="SMO43372.1"/>
    <property type="molecule type" value="Genomic_DNA"/>
</dbReference>
<feature type="transmembrane region" description="Helical" evidence="2">
    <location>
        <begin position="145"/>
        <end position="168"/>
    </location>
</feature>
<feature type="transmembrane region" description="Helical" evidence="2">
    <location>
        <begin position="244"/>
        <end position="265"/>
    </location>
</feature>
<accession>A0A521B8C8</accession>
<organism evidence="4 5">
    <name type="scientific">Saccharicrinis carchari</name>
    <dbReference type="NCBI Taxonomy" id="1168039"/>
    <lineage>
        <taxon>Bacteria</taxon>
        <taxon>Pseudomonadati</taxon>
        <taxon>Bacteroidota</taxon>
        <taxon>Bacteroidia</taxon>
        <taxon>Marinilabiliales</taxon>
        <taxon>Marinilabiliaceae</taxon>
        <taxon>Saccharicrinis</taxon>
    </lineage>
</organism>
<dbReference type="RefSeq" id="WP_142532126.1">
    <property type="nucleotide sequence ID" value="NZ_FXTB01000001.1"/>
</dbReference>
<dbReference type="PANTHER" id="PTHR43096:SF52">
    <property type="entry name" value="DNAJ HOMOLOG 1, MITOCHONDRIAL-RELATED"/>
    <property type="match status" value="1"/>
</dbReference>
<keyword evidence="2" id="KW-0812">Transmembrane</keyword>
<dbReference type="CDD" id="cd06257">
    <property type="entry name" value="DnaJ"/>
    <property type="match status" value="1"/>
</dbReference>
<evidence type="ECO:0000256" key="1">
    <source>
        <dbReference type="ARBA" id="ARBA00023186"/>
    </source>
</evidence>
<keyword evidence="5" id="KW-1185">Reference proteome</keyword>
<dbReference type="SUPFAM" id="SSF46565">
    <property type="entry name" value="Chaperone J-domain"/>
    <property type="match status" value="1"/>
</dbReference>
<dbReference type="PROSITE" id="PS50076">
    <property type="entry name" value="DNAJ_2"/>
    <property type="match status" value="1"/>
</dbReference>
<dbReference type="OrthoDB" id="1495940at2"/>